<protein>
    <submittedName>
        <fullName evidence="4">Putative tail protein</fullName>
    </submittedName>
</protein>
<dbReference type="Pfam" id="PF10145">
    <property type="entry name" value="PhageMin_Tail"/>
    <property type="match status" value="1"/>
</dbReference>
<evidence type="ECO:0000256" key="2">
    <source>
        <dbReference type="SAM" id="Coils"/>
    </source>
</evidence>
<evidence type="ECO:0000259" key="3">
    <source>
        <dbReference type="Pfam" id="PF10145"/>
    </source>
</evidence>
<dbReference type="EMBL" id="MT144818">
    <property type="protein sequence ID" value="QJH99943.1"/>
    <property type="molecule type" value="Genomic_DNA"/>
</dbReference>
<dbReference type="InterPro" id="IPR010090">
    <property type="entry name" value="Phage_tape_meas"/>
</dbReference>
<feature type="domain" description="Phage tail tape measure protein" evidence="3">
    <location>
        <begin position="102"/>
        <end position="293"/>
    </location>
</feature>
<gene>
    <name evidence="4" type="ORF">TM448B01736_0008</name>
</gene>
<keyword evidence="2" id="KW-0175">Coiled coil</keyword>
<proteinExistence type="predicted"/>
<dbReference type="PANTHER" id="PTHR37813:SF1">
    <property type="entry name" value="FELS-2 PROPHAGE PROTEIN"/>
    <property type="match status" value="1"/>
</dbReference>
<dbReference type="AlphaFoldDB" id="A0A6M3XT21"/>
<evidence type="ECO:0000313" key="4">
    <source>
        <dbReference type="EMBL" id="QJH99943.1"/>
    </source>
</evidence>
<accession>A0A6M3XT21</accession>
<keyword evidence="1" id="KW-1188">Viral release from host cell</keyword>
<feature type="coiled-coil region" evidence="2">
    <location>
        <begin position="424"/>
        <end position="458"/>
    </location>
</feature>
<sequence length="770" mass="82051">MAKNREIRIDMTIDGKQATGVITGLDSAVQGVARHTHAVSTSLSKWGNILTGINSAFALGGRAVSAISTGLNKYIEFEAGLKNVNTILNLSNEELKQYGNRLLDLSKKVGISGKDLTDAFYQAASAGVSAGDSIQFLEVAAKAANAGLSSTETAVDGLTTVINAFHLQTSEAGEVADVMFQTVKLGKTTFEELAGSLSDVAPIAAASNVEFKEVSAAIASLTKQGVPTSQAITQIKASIIAMNEQLGDGWANTMTLQEGMQAMADKAGGSQVKLKELTGRVEAMGAILGLTGANARTAAEDLTAMTTAVGEMNRAFEIQTESLDFKIKRLNTSFDALVISMTDNFAPALSWVMENFAGGLDIIFGKDPDIAAKENRIVSLMENFKGLSEEQLAVQLKLITSEWEIADAKLANSDLSISGRAHASKKAKEEIENAKVLLASYEEQAEAIKRLNAEKAKAPGVITAPVGGGSTPARPGLPGEGIESTEGLEEMIAFELDQTQEITEAYDNLALLKEEYFQQDLMRTQQGVEEKRIAAMQISELDQYIINAESEKAAILEKMNRVMSKDDLGLLKQQKANTEDRIELAKSLKEAQREASEQAILAGVAEDDASKSLASQLANSIRSSIKALIAKAVATQLGKVISTIPFPFNIFAAPAAGLAVSAMFDSLIPKFAYGGSVAGPRHSGGGVLLEAEGGEYIVNRNAARSNIALLEAINSNRSVSVSMPGDGFTMLAGEIRQQTERLERVERRISLSQFDEAYTKYKVVQTEIGN</sequence>
<evidence type="ECO:0000256" key="1">
    <source>
        <dbReference type="ARBA" id="ARBA00022612"/>
    </source>
</evidence>
<name>A0A6M3XT21_9ZZZZ</name>
<dbReference type="NCBIfam" id="TIGR01760">
    <property type="entry name" value="tape_meas_TP901"/>
    <property type="match status" value="1"/>
</dbReference>
<reference evidence="4" key="1">
    <citation type="submission" date="2020-03" db="EMBL/GenBank/DDBJ databases">
        <title>The deep terrestrial virosphere.</title>
        <authorList>
            <person name="Holmfeldt K."/>
            <person name="Nilsson E."/>
            <person name="Simone D."/>
            <person name="Lopez-Fernandez M."/>
            <person name="Wu X."/>
            <person name="de Brujin I."/>
            <person name="Lundin D."/>
            <person name="Andersson A."/>
            <person name="Bertilsson S."/>
            <person name="Dopson M."/>
        </authorList>
    </citation>
    <scope>NUCLEOTIDE SEQUENCE</scope>
    <source>
        <strain evidence="4">TM448B01736</strain>
    </source>
</reference>
<dbReference type="PANTHER" id="PTHR37813">
    <property type="entry name" value="FELS-2 PROPHAGE PROTEIN"/>
    <property type="match status" value="1"/>
</dbReference>
<organism evidence="4">
    <name type="scientific">viral metagenome</name>
    <dbReference type="NCBI Taxonomy" id="1070528"/>
    <lineage>
        <taxon>unclassified sequences</taxon>
        <taxon>metagenomes</taxon>
        <taxon>organismal metagenomes</taxon>
    </lineage>
</organism>